<dbReference type="Proteomes" id="UP001302126">
    <property type="component" value="Unassembled WGS sequence"/>
</dbReference>
<dbReference type="AlphaFoldDB" id="A0AAN6WKL2"/>
<keyword evidence="4" id="KW-1185">Reference proteome</keyword>
<protein>
    <submittedName>
        <fullName evidence="3">Uncharacterized protein</fullName>
    </submittedName>
</protein>
<evidence type="ECO:0000256" key="2">
    <source>
        <dbReference type="SAM" id="MobiDB-lite"/>
    </source>
</evidence>
<dbReference type="EMBL" id="MU864587">
    <property type="protein sequence ID" value="KAK4183001.1"/>
    <property type="molecule type" value="Genomic_DNA"/>
</dbReference>
<feature type="compositionally biased region" description="Basic and acidic residues" evidence="2">
    <location>
        <begin position="527"/>
        <end position="536"/>
    </location>
</feature>
<feature type="compositionally biased region" description="Acidic residues" evidence="2">
    <location>
        <begin position="586"/>
        <end position="595"/>
    </location>
</feature>
<proteinExistence type="predicted"/>
<feature type="coiled-coil region" evidence="1">
    <location>
        <begin position="191"/>
        <end position="218"/>
    </location>
</feature>
<accession>A0AAN6WKL2</accession>
<feature type="compositionally biased region" description="Polar residues" evidence="2">
    <location>
        <begin position="10"/>
        <end position="25"/>
    </location>
</feature>
<organism evidence="3 4">
    <name type="scientific">Podospora australis</name>
    <dbReference type="NCBI Taxonomy" id="1536484"/>
    <lineage>
        <taxon>Eukaryota</taxon>
        <taxon>Fungi</taxon>
        <taxon>Dikarya</taxon>
        <taxon>Ascomycota</taxon>
        <taxon>Pezizomycotina</taxon>
        <taxon>Sordariomycetes</taxon>
        <taxon>Sordariomycetidae</taxon>
        <taxon>Sordariales</taxon>
        <taxon>Podosporaceae</taxon>
        <taxon>Podospora</taxon>
    </lineage>
</organism>
<keyword evidence="1" id="KW-0175">Coiled coil</keyword>
<sequence>MSFAFYQAVTGRTLTDSDPQESTSSPPGPHYMHGARRLFGGIPKEPVCDKMFDKISAVTREFKDRYGKQSSGADQPSLKQGFDASLAEVRSFAIEIQELKSALADAESRCVQKDAQLVAKKNLALAARSELARARALQIRTQKQLDESQSQTRRMDKQLYDALAKTQVLHQQLKNNEGHLEALRAIKDADDKAHQKALSEAQAEIASLKKASQVEKEKHAAVLREEHQRHLQVMADVKKGFQEEIRRKDEKHAAELEQVYQLHLQFVSDLEQGFQAEIKRKDENHAAEWEQGYQLHLQVVSDLEQGFQAKIQRKDEMVTSTIAQIADHHGEEVKSLKTKITELTHKSEKQEQRLDWTRSHADYRRRELLTVQEELRRERNERASVLKRWATSRFSWKCKVIALAWEHHFSLPPEFLPFPTLNGEAPITVDQLVWQGCFEITRESLAHTHDALDECPESDGFREYFNNLLEGTFDSALLEEVFGEEATKYAQQLDWIRDVLKYHLTRLPPAENSSEKEEERHDDEEIEHLCSDKDSGFVDCGDEDSESKVYAEDDEETTDEEIEEVSRLETDEVPTVNEASERAGFDSEDDTEDDSDYEVMKDVLAVTKPAATAASKPFSAIPKTWCSIFPATNH</sequence>
<feature type="region of interest" description="Disordered" evidence="2">
    <location>
        <begin position="510"/>
        <end position="595"/>
    </location>
</feature>
<reference evidence="3" key="2">
    <citation type="submission" date="2023-05" db="EMBL/GenBank/DDBJ databases">
        <authorList>
            <consortium name="Lawrence Berkeley National Laboratory"/>
            <person name="Steindorff A."/>
            <person name="Hensen N."/>
            <person name="Bonometti L."/>
            <person name="Westerberg I."/>
            <person name="Brannstrom I.O."/>
            <person name="Guillou S."/>
            <person name="Cros-Aarteil S."/>
            <person name="Calhoun S."/>
            <person name="Haridas S."/>
            <person name="Kuo A."/>
            <person name="Mondo S."/>
            <person name="Pangilinan J."/>
            <person name="Riley R."/>
            <person name="Labutti K."/>
            <person name="Andreopoulos B."/>
            <person name="Lipzen A."/>
            <person name="Chen C."/>
            <person name="Yanf M."/>
            <person name="Daum C."/>
            <person name="Ng V."/>
            <person name="Clum A."/>
            <person name="Ohm R."/>
            <person name="Martin F."/>
            <person name="Silar P."/>
            <person name="Natvig D."/>
            <person name="Lalanne C."/>
            <person name="Gautier V."/>
            <person name="Ament-Velasquez S.L."/>
            <person name="Kruys A."/>
            <person name="Hutchinson M.I."/>
            <person name="Powell A.J."/>
            <person name="Barry K."/>
            <person name="Miller A.N."/>
            <person name="Grigoriev I.V."/>
            <person name="Debuchy R."/>
            <person name="Gladieux P."/>
            <person name="Thoren M.H."/>
            <person name="Johannesson H."/>
        </authorList>
    </citation>
    <scope>NUCLEOTIDE SEQUENCE</scope>
    <source>
        <strain evidence="3">PSN309</strain>
    </source>
</reference>
<evidence type="ECO:0000256" key="1">
    <source>
        <dbReference type="SAM" id="Coils"/>
    </source>
</evidence>
<feature type="coiled-coil region" evidence="1">
    <location>
        <begin position="89"/>
        <end position="116"/>
    </location>
</feature>
<comment type="caution">
    <text evidence="3">The sequence shown here is derived from an EMBL/GenBank/DDBJ whole genome shotgun (WGS) entry which is preliminary data.</text>
</comment>
<feature type="compositionally biased region" description="Acidic residues" evidence="2">
    <location>
        <begin position="552"/>
        <end position="563"/>
    </location>
</feature>
<evidence type="ECO:0000313" key="3">
    <source>
        <dbReference type="EMBL" id="KAK4183001.1"/>
    </source>
</evidence>
<name>A0AAN6WKL2_9PEZI</name>
<reference evidence="3" key="1">
    <citation type="journal article" date="2023" name="Mol. Phylogenet. Evol.">
        <title>Genome-scale phylogeny and comparative genomics of the fungal order Sordariales.</title>
        <authorList>
            <person name="Hensen N."/>
            <person name="Bonometti L."/>
            <person name="Westerberg I."/>
            <person name="Brannstrom I.O."/>
            <person name="Guillou S."/>
            <person name="Cros-Aarteil S."/>
            <person name="Calhoun S."/>
            <person name="Haridas S."/>
            <person name="Kuo A."/>
            <person name="Mondo S."/>
            <person name="Pangilinan J."/>
            <person name="Riley R."/>
            <person name="LaButti K."/>
            <person name="Andreopoulos B."/>
            <person name="Lipzen A."/>
            <person name="Chen C."/>
            <person name="Yan M."/>
            <person name="Daum C."/>
            <person name="Ng V."/>
            <person name="Clum A."/>
            <person name="Steindorff A."/>
            <person name="Ohm R.A."/>
            <person name="Martin F."/>
            <person name="Silar P."/>
            <person name="Natvig D.O."/>
            <person name="Lalanne C."/>
            <person name="Gautier V."/>
            <person name="Ament-Velasquez S.L."/>
            <person name="Kruys A."/>
            <person name="Hutchinson M.I."/>
            <person name="Powell A.J."/>
            <person name="Barry K."/>
            <person name="Miller A.N."/>
            <person name="Grigoriev I.V."/>
            <person name="Debuchy R."/>
            <person name="Gladieux P."/>
            <person name="Hiltunen Thoren M."/>
            <person name="Johannesson H."/>
        </authorList>
    </citation>
    <scope>NUCLEOTIDE SEQUENCE</scope>
    <source>
        <strain evidence="3">PSN309</strain>
    </source>
</reference>
<feature type="region of interest" description="Disordered" evidence="2">
    <location>
        <begin position="10"/>
        <end position="32"/>
    </location>
</feature>
<gene>
    <name evidence="3" type="ORF">QBC35DRAFT_545090</name>
</gene>
<evidence type="ECO:0000313" key="4">
    <source>
        <dbReference type="Proteomes" id="UP001302126"/>
    </source>
</evidence>